<accession>A0A7M2WU70</accession>
<dbReference type="KEGG" id="hbs:IPV69_21145"/>
<proteinExistence type="predicted"/>
<feature type="transmembrane region" description="Helical" evidence="2">
    <location>
        <begin position="329"/>
        <end position="350"/>
    </location>
</feature>
<keyword evidence="4" id="KW-1185">Reference proteome</keyword>
<feature type="transmembrane region" description="Helical" evidence="2">
    <location>
        <begin position="205"/>
        <end position="227"/>
    </location>
</feature>
<evidence type="ECO:0000313" key="4">
    <source>
        <dbReference type="Proteomes" id="UP000593765"/>
    </source>
</evidence>
<organism evidence="3 4">
    <name type="scientific">Humisphaera borealis</name>
    <dbReference type="NCBI Taxonomy" id="2807512"/>
    <lineage>
        <taxon>Bacteria</taxon>
        <taxon>Pseudomonadati</taxon>
        <taxon>Planctomycetota</taxon>
        <taxon>Phycisphaerae</taxon>
        <taxon>Tepidisphaerales</taxon>
        <taxon>Tepidisphaeraceae</taxon>
        <taxon>Humisphaera</taxon>
    </lineage>
</organism>
<reference evidence="3 4" key="1">
    <citation type="submission" date="2020-10" db="EMBL/GenBank/DDBJ databases">
        <title>Wide distribution of Phycisphaera-like planctomycetes from WD2101 soil group in peatlands and genome analysis of the first cultivated representative.</title>
        <authorList>
            <person name="Dedysh S.N."/>
            <person name="Beletsky A.V."/>
            <person name="Ivanova A."/>
            <person name="Kulichevskaya I.S."/>
            <person name="Suzina N.E."/>
            <person name="Philippov D.A."/>
            <person name="Rakitin A.L."/>
            <person name="Mardanov A.V."/>
            <person name="Ravin N.V."/>
        </authorList>
    </citation>
    <scope>NUCLEOTIDE SEQUENCE [LARGE SCALE GENOMIC DNA]</scope>
    <source>
        <strain evidence="3 4">M1803</strain>
    </source>
</reference>
<gene>
    <name evidence="3" type="ORF">IPV69_21145</name>
</gene>
<dbReference type="Proteomes" id="UP000593765">
    <property type="component" value="Chromosome"/>
</dbReference>
<sequence>MITFPCNNCREELSVPSDLAGGEIQCPTCGWLASVPLLSDLPNLRPDGTHAVQPVVEREEADRLAGLVRSFGRRRVDDAGEEIDNRTLPEAIDLAPIAPPPSRPAPRYDPETGERLDPLEIRREAPIPAVPLGPLGRSGPPTVGYATPGKTSFAPRTSVWMELFTPGNAFVMVVIWFAHLCATIVDFFVRYFLAVLQKAGGIDIPAWPFNLLFWLVLAHYANTIFDTGEEQRDDLPRPLRNGSFSEDVFAPLLRAIVAYTLAYLPMTLLLRLADSDESRRILLSGGLMFGGLVFPALLLCACGSNTLANLRPDRVLRVIRVCGWAYWRLALITVPLVPLYLWTALGVNYIDPLIGGSKIGNFTAGLLARGLIAMPLLCICVYLAHGVCWRLGRLQRVHHTEFNWAWELHEEERQAERRRRQREREEAARTRNANAV</sequence>
<keyword evidence="2" id="KW-0812">Transmembrane</keyword>
<keyword evidence="2" id="KW-1133">Transmembrane helix</keyword>
<protein>
    <submittedName>
        <fullName evidence="3">Uncharacterized protein</fullName>
    </submittedName>
</protein>
<feature type="region of interest" description="Disordered" evidence="1">
    <location>
        <begin position="94"/>
        <end position="113"/>
    </location>
</feature>
<keyword evidence="2" id="KW-0472">Membrane</keyword>
<evidence type="ECO:0000256" key="1">
    <source>
        <dbReference type="SAM" id="MobiDB-lite"/>
    </source>
</evidence>
<evidence type="ECO:0000313" key="3">
    <source>
        <dbReference type="EMBL" id="QOV88712.1"/>
    </source>
</evidence>
<feature type="transmembrane region" description="Helical" evidence="2">
    <location>
        <begin position="286"/>
        <end position="308"/>
    </location>
</feature>
<feature type="transmembrane region" description="Helical" evidence="2">
    <location>
        <begin position="362"/>
        <end position="384"/>
    </location>
</feature>
<feature type="transmembrane region" description="Helical" evidence="2">
    <location>
        <begin position="248"/>
        <end position="266"/>
    </location>
</feature>
<name>A0A7M2WU70_9BACT</name>
<dbReference type="AlphaFoldDB" id="A0A7M2WU70"/>
<dbReference type="RefSeq" id="WP_206291713.1">
    <property type="nucleotide sequence ID" value="NZ_CP063458.1"/>
</dbReference>
<feature type="transmembrane region" description="Helical" evidence="2">
    <location>
        <begin position="169"/>
        <end position="193"/>
    </location>
</feature>
<dbReference type="EMBL" id="CP063458">
    <property type="protein sequence ID" value="QOV88712.1"/>
    <property type="molecule type" value="Genomic_DNA"/>
</dbReference>
<evidence type="ECO:0000256" key="2">
    <source>
        <dbReference type="SAM" id="Phobius"/>
    </source>
</evidence>